<feature type="region of interest" description="Disordered" evidence="1">
    <location>
        <begin position="39"/>
        <end position="79"/>
    </location>
</feature>
<gene>
    <name evidence="3" type="primary">Nfu_g_1_017614</name>
    <name evidence="2" type="ORF">G4P62_013778</name>
</gene>
<reference evidence="3" key="2">
    <citation type="submission" date="2016-06" db="EMBL/GenBank/DDBJ databases">
        <title>The genome of a short-lived fish provides insights into sex chromosome evolution and the genetic control of aging.</title>
        <authorList>
            <person name="Reichwald K."/>
            <person name="Felder M."/>
            <person name="Petzold A."/>
            <person name="Koch P."/>
            <person name="Groth M."/>
            <person name="Platzer M."/>
        </authorList>
    </citation>
    <scope>NUCLEOTIDE SEQUENCE</scope>
    <source>
        <tissue evidence="3">Brain</tissue>
    </source>
</reference>
<dbReference type="AlphaFoldDB" id="A0A1A8A4H9"/>
<reference evidence="2" key="3">
    <citation type="submission" date="2020-03" db="EMBL/GenBank/DDBJ databases">
        <title>Intra-Species Differences in Population Size shape Life History and Genome Evolution.</title>
        <authorList>
            <person name="Willemsen D."/>
            <person name="Cui R."/>
            <person name="Valenzano D.R."/>
        </authorList>
    </citation>
    <scope>NUCLEOTIDE SEQUENCE</scope>
    <source>
        <strain evidence="2">GRZ</strain>
        <tissue evidence="2">Whole</tissue>
    </source>
</reference>
<sequence>MVTKSQLSNGSKRNKFFSASTMDAGNSFPILNDDLEPGKAGVCPGSDGHISQIPGLSPTIRSLPEEKARGRRVGVQESDSDYVKLAKQGGHKGLLWHDGTITSKLTSYKTPDWFSNESGDSNKQSKDKKIPGAQQPLKPPFWTENVTARERGDGCSNKDKEGEDVDDLCDQQVEQFQSPIHFEASKYKRTVFDKKPAPVDMSKLLRFGYAEENKPVQ</sequence>
<dbReference type="Pfam" id="PF17662">
    <property type="entry name" value="DUF5524"/>
    <property type="match status" value="1"/>
</dbReference>
<dbReference type="EMBL" id="JAAVVJ010000009">
    <property type="protein sequence ID" value="KAF7215960.1"/>
    <property type="molecule type" value="Genomic_DNA"/>
</dbReference>
<dbReference type="Proteomes" id="UP000822369">
    <property type="component" value="Chromosome 9"/>
</dbReference>
<evidence type="ECO:0000256" key="1">
    <source>
        <dbReference type="SAM" id="MobiDB-lite"/>
    </source>
</evidence>
<dbReference type="PANTHER" id="PTHR31097">
    <property type="entry name" value="SI:DKEY-276J7.1"/>
    <property type="match status" value="1"/>
</dbReference>
<dbReference type="EMBL" id="HAEJ01010671">
    <property type="protein sequence ID" value="SBS51128.1"/>
    <property type="molecule type" value="Transcribed_RNA"/>
</dbReference>
<evidence type="ECO:0000313" key="3">
    <source>
        <dbReference type="EMBL" id="SBP50022.1"/>
    </source>
</evidence>
<dbReference type="KEGG" id="nfu:107390085"/>
<feature type="region of interest" description="Disordered" evidence="1">
    <location>
        <begin position="109"/>
        <end position="167"/>
    </location>
</feature>
<organism evidence="3">
    <name type="scientific">Nothobranchius furzeri</name>
    <name type="common">Turquoise killifish</name>
    <dbReference type="NCBI Taxonomy" id="105023"/>
    <lineage>
        <taxon>Eukaryota</taxon>
        <taxon>Metazoa</taxon>
        <taxon>Chordata</taxon>
        <taxon>Craniata</taxon>
        <taxon>Vertebrata</taxon>
        <taxon>Euteleostomi</taxon>
        <taxon>Actinopterygii</taxon>
        <taxon>Neopterygii</taxon>
        <taxon>Teleostei</taxon>
        <taxon>Neoteleostei</taxon>
        <taxon>Acanthomorphata</taxon>
        <taxon>Ovalentaria</taxon>
        <taxon>Atherinomorphae</taxon>
        <taxon>Cyprinodontiformes</taxon>
        <taxon>Nothobranchiidae</taxon>
        <taxon>Nothobranchius</taxon>
    </lineage>
</organism>
<proteinExistence type="predicted"/>
<reference evidence="3" key="1">
    <citation type="submission" date="2016-05" db="EMBL/GenBank/DDBJ databases">
        <authorList>
            <person name="Lavstsen T."/>
            <person name="Jespersen J.S."/>
        </authorList>
    </citation>
    <scope>NUCLEOTIDE SEQUENCE</scope>
    <source>
        <tissue evidence="3">Brain</tissue>
    </source>
</reference>
<feature type="compositionally biased region" description="Polar residues" evidence="1">
    <location>
        <begin position="109"/>
        <end position="122"/>
    </location>
</feature>
<dbReference type="OMA" id="GYHTKNG"/>
<protein>
    <submittedName>
        <fullName evidence="3">Uncharacterized protein</fullName>
    </submittedName>
</protein>
<accession>A0A1A8A4H9</accession>
<dbReference type="InterPro" id="IPR040247">
    <property type="entry name" value="DUF5524"/>
</dbReference>
<dbReference type="OrthoDB" id="10012494at2759"/>
<feature type="compositionally biased region" description="Basic and acidic residues" evidence="1">
    <location>
        <begin position="147"/>
        <end position="161"/>
    </location>
</feature>
<evidence type="ECO:0000313" key="2">
    <source>
        <dbReference type="EMBL" id="KAF7215960.1"/>
    </source>
</evidence>
<name>A0A1A8A4H9_NOTFU</name>
<dbReference type="EMBL" id="HADY01011537">
    <property type="protein sequence ID" value="SBP50022.1"/>
    <property type="molecule type" value="Transcribed_RNA"/>
</dbReference>
<dbReference type="PANTHER" id="PTHR31097:SF2">
    <property type="entry name" value="CHROMOSOME 7 OPEN READING FRAME 57"/>
    <property type="match status" value="1"/>
</dbReference>